<feature type="domain" description="MATH" evidence="6">
    <location>
        <begin position="18"/>
        <end position="266"/>
    </location>
</feature>
<proteinExistence type="inferred from homology"/>
<dbReference type="SUPFAM" id="SSF54695">
    <property type="entry name" value="POZ domain"/>
    <property type="match status" value="1"/>
</dbReference>
<dbReference type="InterPro" id="IPR002083">
    <property type="entry name" value="MATH/TRAF_dom"/>
</dbReference>
<sequence>MADAHLKTTSRTVTDTIYGEHTHTIVGYSLIKGIGDGEPIASERFTVGGHEWVLLFYPDGKRSSSETQAAPAQHAMPPNLPQPVPAAQGRAGAPDPMMMLPGRQVAGAGDQQAPGGGAMAGGQMQQFPPHHHLMVPGVPPQVVPPAIHRHVRRDAARRVFGEENEYAALFVALIGEGASPQGVVSTSDGKVVRAFHRFTLVDQTGQGRDITKGRLREAGAVKISCARQDPNARNCHGYRKFVRRSTLEDPSKGYLVDDTVVIKYSIELVVTQGGALTRCVTTNHVKSELIKVPPPVLGRDLATLLDSGKGADVKITVEDETFEAHRFILEARSPVFHALLNIPMREGSEGVADIKDIQPPVFKALLFFMYTDSLPDELEDGQMDAAIAQHLLEAADRYQLVRLRRICERRLCQTVDVDTVATTLTLAEQNHAEELKRVCLDFVARNLSAVIATDGYQHMLASCPSLQADIIKTVATIPVPQERHSHRHPHLRLHLREHGEGEDGRRVRPRRAE</sequence>
<dbReference type="Pfam" id="PF24570">
    <property type="entry name" value="BACK_BPM_SPOP"/>
    <property type="match status" value="1"/>
</dbReference>
<feature type="region of interest" description="Disordered" evidence="4">
    <location>
        <begin position="481"/>
        <end position="513"/>
    </location>
</feature>
<dbReference type="GO" id="GO:0071472">
    <property type="term" value="P:cellular response to salt stress"/>
    <property type="evidence" value="ECO:0007669"/>
    <property type="project" value="UniProtKB-ARBA"/>
</dbReference>
<dbReference type="PANTHER" id="PTHR26379:SF187">
    <property type="entry name" value="OS07G0655300 PROTEIN"/>
    <property type="match status" value="1"/>
</dbReference>
<reference evidence="7" key="1">
    <citation type="submission" date="2020-12" db="EMBL/GenBank/DDBJ databases">
        <authorList>
            <person name="Iha C."/>
        </authorList>
    </citation>
    <scope>NUCLEOTIDE SEQUENCE</scope>
</reference>
<dbReference type="AlphaFoldDB" id="A0A8S1ISJ9"/>
<dbReference type="CDD" id="cd18280">
    <property type="entry name" value="BTB_POZ_BPM_plant"/>
    <property type="match status" value="1"/>
</dbReference>
<dbReference type="InterPro" id="IPR056423">
    <property type="entry name" value="BACK_BPM_SPOP"/>
</dbReference>
<dbReference type="PROSITE" id="PS50097">
    <property type="entry name" value="BTB"/>
    <property type="match status" value="1"/>
</dbReference>
<gene>
    <name evidence="7" type="ORF">OSTQU699_LOCUS2272</name>
</gene>
<dbReference type="InterPro" id="IPR034090">
    <property type="entry name" value="BPM_C"/>
</dbReference>
<dbReference type="PROSITE" id="PS50144">
    <property type="entry name" value="MATH"/>
    <property type="match status" value="1"/>
</dbReference>
<organism evidence="7 8">
    <name type="scientific">Ostreobium quekettii</name>
    <dbReference type="NCBI Taxonomy" id="121088"/>
    <lineage>
        <taxon>Eukaryota</taxon>
        <taxon>Viridiplantae</taxon>
        <taxon>Chlorophyta</taxon>
        <taxon>core chlorophytes</taxon>
        <taxon>Ulvophyceae</taxon>
        <taxon>TCBD clade</taxon>
        <taxon>Bryopsidales</taxon>
        <taxon>Ostreobineae</taxon>
        <taxon>Ostreobiaceae</taxon>
        <taxon>Ostreobium</taxon>
    </lineage>
</organism>
<feature type="compositionally biased region" description="Basic residues" evidence="4">
    <location>
        <begin position="484"/>
        <end position="493"/>
    </location>
</feature>
<dbReference type="GO" id="GO:0016567">
    <property type="term" value="P:protein ubiquitination"/>
    <property type="evidence" value="ECO:0007669"/>
    <property type="project" value="InterPro"/>
</dbReference>
<feature type="domain" description="BTB" evidence="5">
    <location>
        <begin position="311"/>
        <end position="378"/>
    </location>
</feature>
<dbReference type="SMART" id="SM00225">
    <property type="entry name" value="BTB"/>
    <property type="match status" value="1"/>
</dbReference>
<comment type="caution">
    <text evidence="7">The sequence shown here is derived from an EMBL/GenBank/DDBJ whole genome shotgun (WGS) entry which is preliminary data.</text>
</comment>
<dbReference type="Pfam" id="PF00651">
    <property type="entry name" value="BTB"/>
    <property type="match status" value="1"/>
</dbReference>
<evidence type="ECO:0000313" key="7">
    <source>
        <dbReference type="EMBL" id="CAD7696911.1"/>
    </source>
</evidence>
<evidence type="ECO:0000259" key="6">
    <source>
        <dbReference type="PROSITE" id="PS50144"/>
    </source>
</evidence>
<dbReference type="SUPFAM" id="SSF49599">
    <property type="entry name" value="TRAF domain-like"/>
    <property type="match status" value="2"/>
</dbReference>
<dbReference type="InterPro" id="IPR011333">
    <property type="entry name" value="SKP1/BTB/POZ_sf"/>
</dbReference>
<dbReference type="CDD" id="cd14736">
    <property type="entry name" value="BACK_AtBPM-like"/>
    <property type="match status" value="1"/>
</dbReference>
<dbReference type="Proteomes" id="UP000708148">
    <property type="component" value="Unassembled WGS sequence"/>
</dbReference>
<protein>
    <submittedName>
        <fullName evidence="7">Uncharacterized protein</fullName>
    </submittedName>
</protein>
<accession>A0A8S1ISJ9</accession>
<dbReference type="Gene3D" id="3.30.710.10">
    <property type="entry name" value="Potassium Channel Kv1.1, Chain A"/>
    <property type="match status" value="1"/>
</dbReference>
<comment type="pathway">
    <text evidence="2">Protein modification; protein ubiquitination.</text>
</comment>
<evidence type="ECO:0000256" key="1">
    <source>
        <dbReference type="ARBA" id="ARBA00002668"/>
    </source>
</evidence>
<dbReference type="Gene3D" id="1.25.40.420">
    <property type="match status" value="1"/>
</dbReference>
<comment type="similarity">
    <text evidence="3">Belongs to the Tdpoz family.</text>
</comment>
<feature type="region of interest" description="Disordered" evidence="4">
    <location>
        <begin position="63"/>
        <end position="96"/>
    </location>
</feature>
<evidence type="ECO:0000259" key="5">
    <source>
        <dbReference type="PROSITE" id="PS50097"/>
    </source>
</evidence>
<evidence type="ECO:0000256" key="3">
    <source>
        <dbReference type="ARBA" id="ARBA00010846"/>
    </source>
</evidence>
<dbReference type="OrthoDB" id="6359816at2759"/>
<comment type="function">
    <text evidence="1">May act as a substrate-specific adapter of an E3 ubiquitin-protein ligase complex (CUL3-RBX1-BTB) which mediates the ubiquitination and subsequent proteasomal degradation of target proteins.</text>
</comment>
<evidence type="ECO:0000256" key="2">
    <source>
        <dbReference type="ARBA" id="ARBA00004906"/>
    </source>
</evidence>
<dbReference type="Pfam" id="PF22486">
    <property type="entry name" value="MATH_2"/>
    <property type="match status" value="1"/>
</dbReference>
<dbReference type="CDD" id="cd00121">
    <property type="entry name" value="MATH"/>
    <property type="match status" value="2"/>
</dbReference>
<name>A0A8S1ISJ9_9CHLO</name>
<evidence type="ECO:0000256" key="4">
    <source>
        <dbReference type="SAM" id="MobiDB-lite"/>
    </source>
</evidence>
<feature type="compositionally biased region" description="Basic and acidic residues" evidence="4">
    <location>
        <begin position="494"/>
        <end position="513"/>
    </location>
</feature>
<keyword evidence="8" id="KW-1185">Reference proteome</keyword>
<dbReference type="InterPro" id="IPR045005">
    <property type="entry name" value="BPM1-6"/>
</dbReference>
<evidence type="ECO:0000313" key="8">
    <source>
        <dbReference type="Proteomes" id="UP000708148"/>
    </source>
</evidence>
<dbReference type="InterPro" id="IPR000210">
    <property type="entry name" value="BTB/POZ_dom"/>
</dbReference>
<dbReference type="InterPro" id="IPR008974">
    <property type="entry name" value="TRAF-like"/>
</dbReference>
<dbReference type="PANTHER" id="PTHR26379">
    <property type="entry name" value="BTB/POZ AND MATH DOMAIN-CONTAINING PROTEIN 1"/>
    <property type="match status" value="1"/>
</dbReference>
<dbReference type="Gene3D" id="2.60.210.10">
    <property type="entry name" value="Apoptosis, Tumor Necrosis Factor Receptor Associated Protein 2, Chain A"/>
    <property type="match status" value="2"/>
</dbReference>
<dbReference type="EMBL" id="CAJHUC010000567">
    <property type="protein sequence ID" value="CAD7696911.1"/>
    <property type="molecule type" value="Genomic_DNA"/>
</dbReference>